<keyword evidence="3" id="KW-0472">Membrane</keyword>
<reference evidence="5" key="1">
    <citation type="submission" date="2023-10" db="EMBL/GenBank/DDBJ databases">
        <authorList>
            <person name="Chen Y."/>
            <person name="Shah S."/>
            <person name="Dougan E. K."/>
            <person name="Thang M."/>
            <person name="Chan C."/>
        </authorList>
    </citation>
    <scope>NUCLEOTIDE SEQUENCE [LARGE SCALE GENOMIC DNA]</scope>
</reference>
<evidence type="ECO:0000256" key="2">
    <source>
        <dbReference type="SAM" id="MobiDB-lite"/>
    </source>
</evidence>
<feature type="transmembrane region" description="Helical" evidence="3">
    <location>
        <begin position="54"/>
        <end position="72"/>
    </location>
</feature>
<gene>
    <name evidence="5" type="ORF">PCOR1329_LOCUS10711</name>
</gene>
<feature type="transmembrane region" description="Helical" evidence="3">
    <location>
        <begin position="268"/>
        <end position="288"/>
    </location>
</feature>
<keyword evidence="3" id="KW-0812">Transmembrane</keyword>
<sequence length="812" mass="88173">MGTFLHDLCVASWDAAASIALDALGLPARPLTVAAVYSGWPLLEPFLNESLPTGLIWLSAAVLLGISCGALLDGIRGTRCVTEIARFIVLVFALDGTLQLPGIVAPPGSGLHQLLGPNLVHFIASYPVSHSGVFAVTCQLWSWLLVFEPWTLNCWHPVMARLGVLLFSSSLRFMSIAAVPAGSLVSDILYALSCCLALGSLILWDGCLRRLSECCSALPWERVCKRLSEYVRGLCSFLALALPRVRDCLRSAMHRLLSSWLLALLQPVWYRFHTLVMPAVMACVALACHRDVLRRWGAYRPGLDQSLELATNAFCGGAATVSVFILGIHGIVRVWSPGSEPNPLQATCLLIFLESSAWVISLPWRALRSVGDLLVAPVVRRLVHHAGPFLYRAQLFAEVRPLCAIPVVLLASCGLTVLLQSLGDLARLLPERLPIADTLHADFKGPVTDSSFAMLLIASVQVTIYTMVDSCLAKLRQVRRTPTLESVDAEERQNLAATMQDPRQCPSCGFGPVDYAGCADLRAHHQEHRRSGAYTNNSCPGCGYFSPSLDSWPPFDGDMQTPAGQSMLCQRKWNEVVVIVRAVSKALLLTYCPMYLGRTMGLPPTWRVISAVSYLAAWACHNTASLGPLLQGEELGNIRGRRQRHRQQQRQQGALDPEHGGAACGAPAAAEPLLPRVTQSEALQNILANRPARIYLRPEDPCVICRREFAEASDVLHAAGSTSSDDVGAPVARSRRWLGRIGSSGLSVEDACQRLQNLPEPAVAMRCGHVLHLDCAEACIAHAAQESNGHVRCPQCRQPVTVSAETAAVFFS</sequence>
<keyword evidence="1" id="KW-0479">Metal-binding</keyword>
<feature type="region of interest" description="Disordered" evidence="2">
    <location>
        <begin position="640"/>
        <end position="664"/>
    </location>
</feature>
<accession>A0ABN9QCG4</accession>
<comment type="caution">
    <text evidence="5">The sequence shown here is derived from an EMBL/GenBank/DDBJ whole genome shotgun (WGS) entry which is preliminary data.</text>
</comment>
<evidence type="ECO:0000256" key="3">
    <source>
        <dbReference type="SAM" id="Phobius"/>
    </source>
</evidence>
<evidence type="ECO:0000313" key="5">
    <source>
        <dbReference type="EMBL" id="CAK0803604.1"/>
    </source>
</evidence>
<feature type="transmembrane region" description="Helical" evidence="3">
    <location>
        <begin position="84"/>
        <end position="104"/>
    </location>
</feature>
<dbReference type="InterPro" id="IPR013083">
    <property type="entry name" value="Znf_RING/FYVE/PHD"/>
</dbReference>
<feature type="transmembrane region" description="Helical" evidence="3">
    <location>
        <begin position="309"/>
        <end position="332"/>
    </location>
</feature>
<organism evidence="5 6">
    <name type="scientific">Prorocentrum cordatum</name>
    <dbReference type="NCBI Taxonomy" id="2364126"/>
    <lineage>
        <taxon>Eukaryota</taxon>
        <taxon>Sar</taxon>
        <taxon>Alveolata</taxon>
        <taxon>Dinophyceae</taxon>
        <taxon>Prorocentrales</taxon>
        <taxon>Prorocentraceae</taxon>
        <taxon>Prorocentrum</taxon>
    </lineage>
</organism>
<keyword evidence="6" id="KW-1185">Reference proteome</keyword>
<evidence type="ECO:0000313" key="6">
    <source>
        <dbReference type="Proteomes" id="UP001189429"/>
    </source>
</evidence>
<dbReference type="InterPro" id="IPR001841">
    <property type="entry name" value="Znf_RING"/>
</dbReference>
<evidence type="ECO:0000259" key="4">
    <source>
        <dbReference type="PROSITE" id="PS50089"/>
    </source>
</evidence>
<keyword evidence="3" id="KW-1133">Transmembrane helix</keyword>
<feature type="transmembrane region" description="Helical" evidence="3">
    <location>
        <begin position="124"/>
        <end position="146"/>
    </location>
</feature>
<name>A0ABN9QCG4_9DINO</name>
<keyword evidence="1" id="KW-0863">Zinc-finger</keyword>
<dbReference type="EMBL" id="CAUYUJ010003047">
    <property type="protein sequence ID" value="CAK0803604.1"/>
    <property type="molecule type" value="Genomic_DNA"/>
</dbReference>
<keyword evidence="1" id="KW-0862">Zinc</keyword>
<protein>
    <recommendedName>
        <fullName evidence="4">RING-type domain-containing protein</fullName>
    </recommendedName>
</protein>
<feature type="domain" description="RING-type" evidence="4">
    <location>
        <begin position="752"/>
        <end position="797"/>
    </location>
</feature>
<proteinExistence type="predicted"/>
<evidence type="ECO:0000256" key="1">
    <source>
        <dbReference type="PROSITE-ProRule" id="PRU00175"/>
    </source>
</evidence>
<dbReference type="Proteomes" id="UP001189429">
    <property type="component" value="Unassembled WGS sequence"/>
</dbReference>
<feature type="transmembrane region" description="Helical" evidence="3">
    <location>
        <begin position="188"/>
        <end position="208"/>
    </location>
</feature>
<dbReference type="Gene3D" id="3.30.40.10">
    <property type="entry name" value="Zinc/RING finger domain, C3HC4 (zinc finger)"/>
    <property type="match status" value="1"/>
</dbReference>
<dbReference type="PROSITE" id="PS50089">
    <property type="entry name" value="ZF_RING_2"/>
    <property type="match status" value="1"/>
</dbReference>
<dbReference type="SUPFAM" id="SSF57850">
    <property type="entry name" value="RING/U-box"/>
    <property type="match status" value="1"/>
</dbReference>